<evidence type="ECO:0000256" key="5">
    <source>
        <dbReference type="HAMAP-Rule" id="MF_01334"/>
    </source>
</evidence>
<dbReference type="InterPro" id="IPR001021">
    <property type="entry name" value="Ribosomal_bL25_long"/>
</dbReference>
<evidence type="ECO:0000256" key="4">
    <source>
        <dbReference type="ARBA" id="ARBA00023274"/>
    </source>
</evidence>
<evidence type="ECO:0000256" key="6">
    <source>
        <dbReference type="SAM" id="MobiDB-lite"/>
    </source>
</evidence>
<feature type="region of interest" description="Disordered" evidence="6">
    <location>
        <begin position="192"/>
        <end position="231"/>
    </location>
</feature>
<dbReference type="InterPro" id="IPR020057">
    <property type="entry name" value="Ribosomal_bL25_b-dom"/>
</dbReference>
<dbReference type="NCBIfam" id="TIGR00731">
    <property type="entry name" value="bL25_bact_ctc"/>
    <property type="match status" value="1"/>
</dbReference>
<protein>
    <recommendedName>
        <fullName evidence="5">Large ribosomal subunit protein bL25</fullName>
    </recommendedName>
    <alternativeName>
        <fullName evidence="5">General stress protein CTC</fullName>
    </alternativeName>
</protein>
<gene>
    <name evidence="5" type="primary">rplY</name>
    <name evidence="5" type="synonym">ctc</name>
    <name evidence="9" type="ORF">UV02_C0028G0007</name>
</gene>
<accession>A0A0G0YXP0</accession>
<dbReference type="InterPro" id="IPR029751">
    <property type="entry name" value="Ribosomal_L25_dom"/>
</dbReference>
<dbReference type="CDD" id="cd00495">
    <property type="entry name" value="Ribosomal_L25_TL5_CTC"/>
    <property type="match status" value="1"/>
</dbReference>
<dbReference type="Proteomes" id="UP000034516">
    <property type="component" value="Unassembled WGS sequence"/>
</dbReference>
<dbReference type="PANTHER" id="PTHR33284:SF1">
    <property type="entry name" value="RIBOSOMAL PROTEIN L25_GLN-TRNA SYNTHETASE, ANTI-CODON-BINDING DOMAIN-CONTAINING PROTEIN"/>
    <property type="match status" value="1"/>
</dbReference>
<dbReference type="PANTHER" id="PTHR33284">
    <property type="entry name" value="RIBOSOMAL PROTEIN L25/GLN-TRNA SYNTHETASE, ANTI-CODON-BINDING DOMAIN-CONTAINING PROTEIN"/>
    <property type="match status" value="1"/>
</dbReference>
<proteinExistence type="inferred from homology"/>
<feature type="domain" description="Large ribosomal subunit protein bL25 beta" evidence="8">
    <location>
        <begin position="99"/>
        <end position="181"/>
    </location>
</feature>
<dbReference type="GO" id="GO:0006412">
    <property type="term" value="P:translation"/>
    <property type="evidence" value="ECO:0007669"/>
    <property type="project" value="UniProtKB-UniRule"/>
</dbReference>
<keyword evidence="4 5" id="KW-0687">Ribonucleoprotein</keyword>
<feature type="domain" description="Large ribosomal subunit protein bL25 L25" evidence="7">
    <location>
        <begin position="6"/>
        <end position="91"/>
    </location>
</feature>
<dbReference type="Gene3D" id="2.40.240.10">
    <property type="entry name" value="Ribosomal Protein L25, Chain P"/>
    <property type="match status" value="1"/>
</dbReference>
<comment type="function">
    <text evidence="5">This is one of the proteins that binds to the 5S RNA in the ribosome where it forms part of the central protuberance.</text>
</comment>
<evidence type="ECO:0000256" key="1">
    <source>
        <dbReference type="ARBA" id="ARBA00022730"/>
    </source>
</evidence>
<evidence type="ECO:0000259" key="8">
    <source>
        <dbReference type="Pfam" id="PF14693"/>
    </source>
</evidence>
<sequence length="231" mass="25465">MTAIILKAELREKREESPRETTAKKIPAVVYGPGVKNQNISVNYRDFEQALKEAGESTLIDLTVGDKNPIKVLVHDMQKDPVSDNYIHADFYQLDMKKKTKVDVALKFLGREEVMKFSGGEVSESTDKLAVECLPADLVKEIEVGLSVLKNIGDVLYAKDIKLPPGLELVSDAELPVASLRAIVEEKIEEVKPEATAEAPITEREAKSKAEEEAAAEEEGKKESSVSTKKL</sequence>
<dbReference type="InterPro" id="IPR037121">
    <property type="entry name" value="Ribosomal_bL25_C"/>
</dbReference>
<dbReference type="SUPFAM" id="SSF50715">
    <property type="entry name" value="Ribosomal protein L25-like"/>
    <property type="match status" value="1"/>
</dbReference>
<feature type="compositionally biased region" description="Basic and acidic residues" evidence="6">
    <location>
        <begin position="192"/>
        <end position="224"/>
    </location>
</feature>
<dbReference type="GO" id="GO:0008097">
    <property type="term" value="F:5S rRNA binding"/>
    <property type="evidence" value="ECO:0007669"/>
    <property type="project" value="InterPro"/>
</dbReference>
<keyword evidence="3 5" id="KW-0689">Ribosomal protein</keyword>
<evidence type="ECO:0000256" key="2">
    <source>
        <dbReference type="ARBA" id="ARBA00022884"/>
    </source>
</evidence>
<comment type="similarity">
    <text evidence="5">Belongs to the bacterial ribosomal protein bL25 family. CTC subfamily.</text>
</comment>
<keyword evidence="1 5" id="KW-0699">rRNA-binding</keyword>
<name>A0A0G0YXP0_9BACT</name>
<evidence type="ECO:0000259" key="7">
    <source>
        <dbReference type="Pfam" id="PF01386"/>
    </source>
</evidence>
<comment type="caution">
    <text evidence="9">The sequence shown here is derived from an EMBL/GenBank/DDBJ whole genome shotgun (WGS) entry which is preliminary data.</text>
</comment>
<dbReference type="InterPro" id="IPR020056">
    <property type="entry name" value="Rbsml_bL25/Gln-tRNA_synth_N"/>
</dbReference>
<dbReference type="InterPro" id="IPR020930">
    <property type="entry name" value="Ribosomal_uL5_bac-type"/>
</dbReference>
<dbReference type="HAMAP" id="MF_01334">
    <property type="entry name" value="Ribosomal_bL25_CTC"/>
    <property type="match status" value="1"/>
</dbReference>
<organism evidence="9 10">
    <name type="scientific">Candidatus Kuenenbacteria bacterium GW2011_GWA2_42_15</name>
    <dbReference type="NCBI Taxonomy" id="1618677"/>
    <lineage>
        <taxon>Bacteria</taxon>
        <taxon>Candidatus Kueneniibacteriota</taxon>
    </lineage>
</organism>
<dbReference type="Pfam" id="PF14693">
    <property type="entry name" value="Ribosomal_TL5_C"/>
    <property type="match status" value="1"/>
</dbReference>
<dbReference type="EMBL" id="LCCW01000028">
    <property type="protein sequence ID" value="KKS41349.1"/>
    <property type="molecule type" value="Genomic_DNA"/>
</dbReference>
<dbReference type="AlphaFoldDB" id="A0A0G0YXP0"/>
<evidence type="ECO:0000313" key="10">
    <source>
        <dbReference type="Proteomes" id="UP000034516"/>
    </source>
</evidence>
<keyword evidence="2 5" id="KW-0694">RNA-binding</keyword>
<evidence type="ECO:0000313" key="9">
    <source>
        <dbReference type="EMBL" id="KKS41349.1"/>
    </source>
</evidence>
<dbReference type="GO" id="GO:0022625">
    <property type="term" value="C:cytosolic large ribosomal subunit"/>
    <property type="evidence" value="ECO:0007669"/>
    <property type="project" value="TreeGrafter"/>
</dbReference>
<dbReference type="InterPro" id="IPR011035">
    <property type="entry name" value="Ribosomal_bL25/Gln-tRNA_synth"/>
</dbReference>
<evidence type="ECO:0000256" key="3">
    <source>
        <dbReference type="ARBA" id="ARBA00022980"/>
    </source>
</evidence>
<comment type="subunit">
    <text evidence="5">Part of the 50S ribosomal subunit; part of the 5S rRNA/L5/L18/L25 subcomplex. Contacts the 5S rRNA. Binds to the 5S rRNA independently of L5 and L18.</text>
</comment>
<dbReference type="GO" id="GO:0003735">
    <property type="term" value="F:structural constituent of ribosome"/>
    <property type="evidence" value="ECO:0007669"/>
    <property type="project" value="InterPro"/>
</dbReference>
<reference evidence="9 10" key="1">
    <citation type="journal article" date="2015" name="Nature">
        <title>rRNA introns, odd ribosomes, and small enigmatic genomes across a large radiation of phyla.</title>
        <authorList>
            <person name="Brown C.T."/>
            <person name="Hug L.A."/>
            <person name="Thomas B.C."/>
            <person name="Sharon I."/>
            <person name="Castelle C.J."/>
            <person name="Singh A."/>
            <person name="Wilkins M.J."/>
            <person name="Williams K.H."/>
            <person name="Banfield J.F."/>
        </authorList>
    </citation>
    <scope>NUCLEOTIDE SEQUENCE [LARGE SCALE GENOMIC DNA]</scope>
</reference>
<dbReference type="Gene3D" id="2.170.120.20">
    <property type="entry name" value="Ribosomal protein L25, beta domain"/>
    <property type="match status" value="1"/>
</dbReference>
<dbReference type="Pfam" id="PF01386">
    <property type="entry name" value="Ribosomal_L25p"/>
    <property type="match status" value="1"/>
</dbReference>